<evidence type="ECO:0000313" key="4">
    <source>
        <dbReference type="EMBL" id="QEW28244.1"/>
    </source>
</evidence>
<dbReference type="STRING" id="540747.SAMN04488031_105315"/>
<proteinExistence type="inferred from homology"/>
<reference evidence="4 6" key="2">
    <citation type="submission" date="2018-08" db="EMBL/GenBank/DDBJ databases">
        <title>Genetic Globetrotter - A new plasmid hitch-hiking vast phylogenetic and geographic distances.</title>
        <authorList>
            <person name="Vollmers J."/>
            <person name="Petersen J."/>
        </authorList>
    </citation>
    <scope>NUCLEOTIDE SEQUENCE [LARGE SCALE GENOMIC DNA]</scope>
    <source>
        <strain evidence="4 6">DSM 26383</strain>
    </source>
</reference>
<dbReference type="EMBL" id="CP031598">
    <property type="protein sequence ID" value="QEW28244.1"/>
    <property type="molecule type" value="Genomic_DNA"/>
</dbReference>
<dbReference type="PATRIC" id="fig|540747.5.peg.1263"/>
<dbReference type="Pfam" id="PF13561">
    <property type="entry name" value="adh_short_C2"/>
    <property type="match status" value="1"/>
</dbReference>
<name>A0A0T5P6K4_9RHOB</name>
<dbReference type="PANTHER" id="PTHR43669">
    <property type="entry name" value="5-KETO-D-GLUCONATE 5-REDUCTASE"/>
    <property type="match status" value="1"/>
</dbReference>
<dbReference type="SUPFAM" id="SSF51735">
    <property type="entry name" value="NAD(P)-binding Rossmann-fold domains"/>
    <property type="match status" value="1"/>
</dbReference>
<dbReference type="FunFam" id="3.40.50.720:FF:000084">
    <property type="entry name" value="Short-chain dehydrogenase reductase"/>
    <property type="match status" value="1"/>
</dbReference>
<sequence>MTQRVVITGGASGIGLTLARRFAERGDRVALCDADAAAVAQVQADHPEMLARQANVTDEAQMQAFFDEVGAALGGVDVLCANAGTGGPAGRIEDLDYDEWQSCIAVSVHGTFLACRWAARLMREQGSGLIIMTTSTSGMYGVPHRSPYVAAKWGIVGMTKTLAMELGPVGVRVNAIAPGAVEGARMERVVQMEAKASGRTEEEMRAVYVKGNSLRTWVTADHLADMALFLASPAAEKISGQVMAVDGHTESMVS</sequence>
<dbReference type="NCBIfam" id="NF009466">
    <property type="entry name" value="PRK12826.1-2"/>
    <property type="match status" value="1"/>
</dbReference>
<dbReference type="GO" id="GO:0003858">
    <property type="term" value="F:3-hydroxybutyrate dehydrogenase activity"/>
    <property type="evidence" value="ECO:0007669"/>
    <property type="project" value="UniProtKB-EC"/>
</dbReference>
<dbReference type="InterPro" id="IPR002347">
    <property type="entry name" value="SDR_fam"/>
</dbReference>
<dbReference type="KEGG" id="rid:RIdsm_04071"/>
<dbReference type="RefSeq" id="WP_057817931.1">
    <property type="nucleotide sequence ID" value="NZ_CP031598.1"/>
</dbReference>
<keyword evidence="2 4" id="KW-0560">Oxidoreductase</keyword>
<reference evidence="3 5" key="1">
    <citation type="submission" date="2015-04" db="EMBL/GenBank/DDBJ databases">
        <title>The draft genome sequence of Roseovarius indicus B108T.</title>
        <authorList>
            <person name="Li G."/>
            <person name="Lai Q."/>
            <person name="Shao Z."/>
            <person name="Yan P."/>
        </authorList>
    </citation>
    <scope>NUCLEOTIDE SEQUENCE [LARGE SCALE GENOMIC DNA]</scope>
    <source>
        <strain evidence="3 5">B108</strain>
    </source>
</reference>
<dbReference type="Proteomes" id="UP000051401">
    <property type="component" value="Unassembled WGS sequence"/>
</dbReference>
<evidence type="ECO:0000256" key="1">
    <source>
        <dbReference type="ARBA" id="ARBA00006484"/>
    </source>
</evidence>
<organism evidence="3 5">
    <name type="scientific">Roseovarius indicus</name>
    <dbReference type="NCBI Taxonomy" id="540747"/>
    <lineage>
        <taxon>Bacteria</taxon>
        <taxon>Pseudomonadati</taxon>
        <taxon>Pseudomonadota</taxon>
        <taxon>Alphaproteobacteria</taxon>
        <taxon>Rhodobacterales</taxon>
        <taxon>Roseobacteraceae</taxon>
        <taxon>Roseovarius</taxon>
    </lineage>
</organism>
<evidence type="ECO:0000313" key="3">
    <source>
        <dbReference type="EMBL" id="KRS16708.1"/>
    </source>
</evidence>
<evidence type="ECO:0000313" key="6">
    <source>
        <dbReference type="Proteomes" id="UP000325785"/>
    </source>
</evidence>
<dbReference type="InterPro" id="IPR036291">
    <property type="entry name" value="NAD(P)-bd_dom_sf"/>
</dbReference>
<dbReference type="EMBL" id="LAXI01000012">
    <property type="protein sequence ID" value="KRS16708.1"/>
    <property type="molecule type" value="Genomic_DNA"/>
</dbReference>
<dbReference type="AlphaFoldDB" id="A0A0T5P6K4"/>
<comment type="similarity">
    <text evidence="1">Belongs to the short-chain dehydrogenases/reductases (SDR) family.</text>
</comment>
<evidence type="ECO:0000313" key="5">
    <source>
        <dbReference type="Proteomes" id="UP000051401"/>
    </source>
</evidence>
<protein>
    <submittedName>
        <fullName evidence="3">3-ketoacyl-ACP reductase</fullName>
    </submittedName>
    <submittedName>
        <fullName evidence="4">D-beta-hydroxybutyrate dehydrogenase</fullName>
        <ecNumber evidence="4">1.1.1.30</ecNumber>
    </submittedName>
</protein>
<dbReference type="PRINTS" id="PR00081">
    <property type="entry name" value="GDHRDH"/>
</dbReference>
<dbReference type="PANTHER" id="PTHR43669:SF3">
    <property type="entry name" value="ALCOHOL DEHYDROGENASE, PUTATIVE (AFU_ORTHOLOGUE AFUA_3G03445)-RELATED"/>
    <property type="match status" value="1"/>
</dbReference>
<gene>
    <name evidence="4" type="primary">bdhA_7</name>
    <name evidence="4" type="ORF">RIdsm_04071</name>
    <name evidence="3" type="ORF">XM52_17635</name>
</gene>
<dbReference type="CDD" id="cd05233">
    <property type="entry name" value="SDR_c"/>
    <property type="match status" value="1"/>
</dbReference>
<keyword evidence="5" id="KW-1185">Reference proteome</keyword>
<dbReference type="Proteomes" id="UP000325785">
    <property type="component" value="Chromosome"/>
</dbReference>
<dbReference type="Gene3D" id="3.40.50.720">
    <property type="entry name" value="NAD(P)-binding Rossmann-like Domain"/>
    <property type="match status" value="1"/>
</dbReference>
<evidence type="ECO:0000256" key="2">
    <source>
        <dbReference type="ARBA" id="ARBA00023002"/>
    </source>
</evidence>
<dbReference type="InterPro" id="IPR020904">
    <property type="entry name" value="Sc_DH/Rdtase_CS"/>
</dbReference>
<dbReference type="PROSITE" id="PS00061">
    <property type="entry name" value="ADH_SHORT"/>
    <property type="match status" value="1"/>
</dbReference>
<dbReference type="PRINTS" id="PR00080">
    <property type="entry name" value="SDRFAMILY"/>
</dbReference>
<dbReference type="EC" id="1.1.1.30" evidence="4"/>
<accession>A0A0T5P6K4</accession>